<dbReference type="Proteomes" id="UP000276389">
    <property type="component" value="Unassembled WGS sequence"/>
</dbReference>
<organism evidence="4 5">
    <name type="scientific">Enterobacter huaxiensis</name>
    <dbReference type="NCBI Taxonomy" id="2494702"/>
    <lineage>
        <taxon>Bacteria</taxon>
        <taxon>Pseudomonadati</taxon>
        <taxon>Pseudomonadota</taxon>
        <taxon>Gammaproteobacteria</taxon>
        <taxon>Enterobacterales</taxon>
        <taxon>Enterobacteriaceae</taxon>
        <taxon>Enterobacter</taxon>
    </lineage>
</organism>
<evidence type="ECO:0000259" key="2">
    <source>
        <dbReference type="Pfam" id="PF01571"/>
    </source>
</evidence>
<dbReference type="InterPro" id="IPR013977">
    <property type="entry name" value="GcvT_C"/>
</dbReference>
<dbReference type="SUPFAM" id="SSF101790">
    <property type="entry name" value="Aminomethyltransferase beta-barrel domain"/>
    <property type="match status" value="1"/>
</dbReference>
<dbReference type="Pfam" id="PF01571">
    <property type="entry name" value="GCV_T"/>
    <property type="match status" value="1"/>
</dbReference>
<sequence length="386" mass="43119">MTSLYDFHLQNNAVMSVYNHHSVPAAYHDPMVEYKAVRENALLVDYSHMSIISVMGDDAWALVNYLVSADVSIIRDEQAIYSLVLNDDGTIRGDVYVLCSSEGYYIMSENIPADELMASLTALLEKSDELDIQDTPEISDMREQRWGAILLEGPYAWELMAEIHGFDVIGLPYYEYMNTDDELMVLRCGKHGEFAYMVIGHEEKLVEQWRQLQQQGGKYHLQTGGLDYQKIVRIENPGWDASLFAGYSLSPVELQMQWAVQYDKEGFVGQEAVQALSQQAGTRRLIGMIAEETCSGIAAGDSVLVDGQAIGHVVNAVFSPALQRFIALALLESDYAWSDIAGYTLQTDTETVVARTKSMPFIYNLSMLVNPTEHSFVDASKAKSAL</sequence>
<dbReference type="InterPro" id="IPR029043">
    <property type="entry name" value="GcvT/YgfZ_C"/>
</dbReference>
<dbReference type="PANTHER" id="PTHR43757">
    <property type="entry name" value="AMINOMETHYLTRANSFERASE"/>
    <property type="match status" value="1"/>
</dbReference>
<dbReference type="Gene3D" id="3.30.1360.120">
    <property type="entry name" value="Probable tRNA modification gtpase trme, domain 1"/>
    <property type="match status" value="1"/>
</dbReference>
<dbReference type="PANTHER" id="PTHR43757:SF2">
    <property type="entry name" value="AMINOMETHYLTRANSFERASE, MITOCHONDRIAL"/>
    <property type="match status" value="1"/>
</dbReference>
<keyword evidence="1" id="KW-0032">Aminotransferase</keyword>
<dbReference type="SUPFAM" id="SSF103025">
    <property type="entry name" value="Folate-binding domain"/>
    <property type="match status" value="1"/>
</dbReference>
<dbReference type="PIRSF" id="PIRSF006487">
    <property type="entry name" value="GcvT"/>
    <property type="match status" value="1"/>
</dbReference>
<accession>A0A3R9NJ60</accession>
<evidence type="ECO:0000313" key="4">
    <source>
        <dbReference type="EMBL" id="RSK68015.1"/>
    </source>
</evidence>
<dbReference type="EMBL" id="RWHU01000003">
    <property type="protein sequence ID" value="RSK68015.1"/>
    <property type="molecule type" value="Genomic_DNA"/>
</dbReference>
<comment type="caution">
    <text evidence="4">The sequence shown here is derived from an EMBL/GenBank/DDBJ whole genome shotgun (WGS) entry which is preliminary data.</text>
</comment>
<feature type="domain" description="GCVT N-terminal" evidence="2">
    <location>
        <begin position="4"/>
        <end position="264"/>
    </location>
</feature>
<evidence type="ECO:0000256" key="1">
    <source>
        <dbReference type="ARBA" id="ARBA00022576"/>
    </source>
</evidence>
<gene>
    <name evidence="4" type="ORF">EJE24_09685</name>
</gene>
<dbReference type="AlphaFoldDB" id="A0A3R9NJ60"/>
<dbReference type="InterPro" id="IPR006222">
    <property type="entry name" value="GCVT_N"/>
</dbReference>
<dbReference type="InterPro" id="IPR027266">
    <property type="entry name" value="TrmE/GcvT-like"/>
</dbReference>
<dbReference type="InterPro" id="IPR028896">
    <property type="entry name" value="GcvT/YgfZ/DmdA"/>
</dbReference>
<dbReference type="Pfam" id="PF08669">
    <property type="entry name" value="GCV_T_C"/>
    <property type="match status" value="1"/>
</dbReference>
<dbReference type="RefSeq" id="WP_125914341.1">
    <property type="nucleotide sequence ID" value="NZ_RWHU01000003.1"/>
</dbReference>
<feature type="domain" description="Aminomethyltransferase C-terminal" evidence="3">
    <location>
        <begin position="283"/>
        <end position="361"/>
    </location>
</feature>
<proteinExistence type="predicted"/>
<dbReference type="GO" id="GO:0008483">
    <property type="term" value="F:transaminase activity"/>
    <property type="evidence" value="ECO:0007669"/>
    <property type="project" value="UniProtKB-KW"/>
</dbReference>
<reference evidence="4 5" key="1">
    <citation type="submission" date="2018-12" db="EMBL/GenBank/DDBJ databases">
        <title>The Genome Submission of two Enterobacter spp. strains.</title>
        <authorList>
            <person name="Wu W."/>
            <person name="Wei L."/>
            <person name="Feng Y."/>
            <person name="Zong Z."/>
        </authorList>
    </citation>
    <scope>NUCLEOTIDE SEQUENCE [LARGE SCALE GENOMIC DNA]</scope>
    <source>
        <strain evidence="4 5">WCHEHu045002</strain>
    </source>
</reference>
<evidence type="ECO:0000313" key="5">
    <source>
        <dbReference type="Proteomes" id="UP000276389"/>
    </source>
</evidence>
<keyword evidence="4" id="KW-0808">Transferase</keyword>
<protein>
    <submittedName>
        <fullName evidence="4">Aminomethyl transferase family protein</fullName>
    </submittedName>
</protein>
<name>A0A3R9NJ60_9ENTR</name>
<evidence type="ECO:0000259" key="3">
    <source>
        <dbReference type="Pfam" id="PF08669"/>
    </source>
</evidence>